<comment type="caution">
    <text evidence="2">The sequence shown here is derived from an EMBL/GenBank/DDBJ whole genome shotgun (WGS) entry which is preliminary data.</text>
</comment>
<dbReference type="PANTHER" id="PTHR34657:SF10">
    <property type="entry name" value="F21M11.6 PROTEIN"/>
    <property type="match status" value="1"/>
</dbReference>
<evidence type="ECO:0000256" key="1">
    <source>
        <dbReference type="SAM" id="MobiDB-lite"/>
    </source>
</evidence>
<dbReference type="EMBL" id="CM031828">
    <property type="protein sequence ID" value="KAG6719130.1"/>
    <property type="molecule type" value="Genomic_DNA"/>
</dbReference>
<protein>
    <submittedName>
        <fullName evidence="2">Uncharacterized protein</fullName>
    </submittedName>
</protein>
<organism evidence="2 3">
    <name type="scientific">Carya illinoinensis</name>
    <name type="common">Pecan</name>
    <dbReference type="NCBI Taxonomy" id="32201"/>
    <lineage>
        <taxon>Eukaryota</taxon>
        <taxon>Viridiplantae</taxon>
        <taxon>Streptophyta</taxon>
        <taxon>Embryophyta</taxon>
        <taxon>Tracheophyta</taxon>
        <taxon>Spermatophyta</taxon>
        <taxon>Magnoliopsida</taxon>
        <taxon>eudicotyledons</taxon>
        <taxon>Gunneridae</taxon>
        <taxon>Pentapetalae</taxon>
        <taxon>rosids</taxon>
        <taxon>fabids</taxon>
        <taxon>Fagales</taxon>
        <taxon>Juglandaceae</taxon>
        <taxon>Carya</taxon>
    </lineage>
</organism>
<name>A0A922FG60_CARIL</name>
<accession>A0A922FG60</accession>
<sequence length="162" mass="17923">MSTKTMRLPPRRVLTPKVIDKKRKEREGLGLGALEPSSKPSRSKPAGCVDDPIPSNRLLAGYLAHEFLTRGTLLGLPWDPAKKEAAPVSGRGKQRDDGEAEPSGGAERRRGRRQVEDHQRNTHSTWQKTDLQPGGKSHKSGPLQNILCPMAPPLLLQIHKFF</sequence>
<feature type="region of interest" description="Disordered" evidence="1">
    <location>
        <begin position="76"/>
        <end position="144"/>
    </location>
</feature>
<proteinExistence type="predicted"/>
<dbReference type="PANTHER" id="PTHR34657">
    <property type="entry name" value="EMBRYO SAC DEVELOPMENT ARREST 6"/>
    <property type="match status" value="1"/>
</dbReference>
<evidence type="ECO:0000313" key="2">
    <source>
        <dbReference type="EMBL" id="KAG6719130.1"/>
    </source>
</evidence>
<evidence type="ECO:0000313" key="3">
    <source>
        <dbReference type="Proteomes" id="UP000811246"/>
    </source>
</evidence>
<dbReference type="Proteomes" id="UP000811246">
    <property type="component" value="Chromosome 4"/>
</dbReference>
<reference evidence="2" key="1">
    <citation type="submission" date="2021-01" db="EMBL/GenBank/DDBJ databases">
        <authorList>
            <person name="Lovell J.T."/>
            <person name="Bentley N."/>
            <person name="Bhattarai G."/>
            <person name="Jenkins J.W."/>
            <person name="Sreedasyam A."/>
            <person name="Alarcon Y."/>
            <person name="Bock C."/>
            <person name="Boston L."/>
            <person name="Carlson J."/>
            <person name="Cervantes K."/>
            <person name="Clermont K."/>
            <person name="Krom N."/>
            <person name="Kubenka K."/>
            <person name="Mamidi S."/>
            <person name="Mattison C."/>
            <person name="Monteros M."/>
            <person name="Pisani C."/>
            <person name="Plott C."/>
            <person name="Rajasekar S."/>
            <person name="Rhein H.S."/>
            <person name="Rohla C."/>
            <person name="Song M."/>
            <person name="Hilaire R.S."/>
            <person name="Shu S."/>
            <person name="Wells L."/>
            <person name="Wang X."/>
            <person name="Webber J."/>
            <person name="Heerema R.J."/>
            <person name="Klein P."/>
            <person name="Conner P."/>
            <person name="Grauke L."/>
            <person name="Grimwood J."/>
            <person name="Schmutz J."/>
            <person name="Randall J.J."/>
        </authorList>
    </citation>
    <scope>NUCLEOTIDE SEQUENCE</scope>
    <source>
        <tissue evidence="2">Leaf</tissue>
    </source>
</reference>
<feature type="region of interest" description="Disordered" evidence="1">
    <location>
        <begin position="1"/>
        <end position="55"/>
    </location>
</feature>
<gene>
    <name evidence="2" type="ORF">I3842_04G187900</name>
</gene>
<dbReference type="AlphaFoldDB" id="A0A922FG60"/>